<dbReference type="InParanoid" id="A0A803J5M4"/>
<dbReference type="AlphaFoldDB" id="A0A803J5M4"/>
<proteinExistence type="predicted"/>
<dbReference type="Pfam" id="PF13679">
    <property type="entry name" value="Methyltransf_32"/>
    <property type="match status" value="1"/>
</dbReference>
<dbReference type="GeneTree" id="ENSGT00530000063745"/>
<name>A0A803J5M4_XENTR</name>
<dbReference type="InterPro" id="IPR025714">
    <property type="entry name" value="Methyltranfer_dom"/>
</dbReference>
<accession>A0A803J5M4</accession>
<dbReference type="FunCoup" id="A0A803J5M4">
    <property type="interactions" value="116"/>
</dbReference>
<dbReference type="Bgee" id="ENSXETG00000014540">
    <property type="expression patterns" value="Expressed in egg cell and 13 other cell types or tissues"/>
</dbReference>
<organism evidence="3">
    <name type="scientific">Xenopus tropicalis</name>
    <name type="common">Western clawed frog</name>
    <name type="synonym">Silurana tropicalis</name>
    <dbReference type="NCBI Taxonomy" id="8364"/>
    <lineage>
        <taxon>Eukaryota</taxon>
        <taxon>Metazoa</taxon>
        <taxon>Chordata</taxon>
        <taxon>Craniata</taxon>
        <taxon>Vertebrata</taxon>
        <taxon>Euteleostomi</taxon>
        <taxon>Amphibia</taxon>
        <taxon>Batrachia</taxon>
        <taxon>Anura</taxon>
        <taxon>Pipoidea</taxon>
        <taxon>Pipidae</taxon>
        <taxon>Xenopodinae</taxon>
        <taxon>Xenopus</taxon>
        <taxon>Silurana</taxon>
    </lineage>
</organism>
<keyword evidence="1" id="KW-0812">Transmembrane</keyword>
<evidence type="ECO:0000313" key="3">
    <source>
        <dbReference type="Ensembl" id="ENSXETP00000103145"/>
    </source>
</evidence>
<feature type="transmembrane region" description="Helical" evidence="1">
    <location>
        <begin position="12"/>
        <end position="30"/>
    </location>
</feature>
<dbReference type="InterPro" id="IPR052220">
    <property type="entry name" value="METTL25"/>
</dbReference>
<dbReference type="SUPFAM" id="SSF53335">
    <property type="entry name" value="S-adenosyl-L-methionine-dependent methyltransferases"/>
    <property type="match status" value="1"/>
</dbReference>
<dbReference type="PANTHER" id="PTHR12496">
    <property type="entry name" value="CGI-41 METHYLTRANSFERASE"/>
    <property type="match status" value="1"/>
</dbReference>
<evidence type="ECO:0000256" key="1">
    <source>
        <dbReference type="SAM" id="Phobius"/>
    </source>
</evidence>
<dbReference type="Xenbase" id="XB-GENE-5864940">
    <property type="gene designation" value="mettl25"/>
</dbReference>
<reference evidence="3" key="2">
    <citation type="submission" date="2021-03" db="UniProtKB">
        <authorList>
            <consortium name="Ensembl"/>
        </authorList>
    </citation>
    <scope>IDENTIFICATION</scope>
</reference>
<sequence>MSYLNDITQVTINTLFTCILNIFYYIAYYGRVMFPSLCEVSTDQLKEAVKKLLQFLHETLQISGAHTVDFYTQDIWKKLVAVSPETVLSAFSKHNGTSHHIGKGLQFGTVLQKSGPLGEVPELSSIFSNQQLVNIEAFVEASHSHSLVNMGICTSVDELLEALAVHKAGSPDLKTDQFMNDKKSHEVLIMSQLVQSIANICGVKQVIDLGAGKGYLSSYLSMKYNLKVYGIDSSDTNTDGANRRNQKLKKYWKTYKTDAREVSKAQESDQNKDCLLPNYSCQEVNTDREIPKPKSCFPKLEESSISNDLKSINVSEWKRDQENYQRTLQPADSDRSSPFLDILPADAVEEQTFSKSVHKSLSEQEKEQRKMENISIKEQRGSRVYLPLTCKITVETELSEIIEDLEESIMVGLHTCGDLAPNTLRIFTAKPEIKAVCSVGCCYHLLSEEFESPEEEITVTTWGFPMSIHLKESSWFFGRNARMSACLALERVAVGQGLATESLFYRAVLQVILKDCFSVTQSDKRVGKIFSKSGNFTEYVRKSLKKLGHDDSELSDMEIMEYFEKYKPRKNEMEAFNMLKVLLAPCIEALILLDRLLYLKEQDEENTVLWSD</sequence>
<gene>
    <name evidence="3" type="primary">mettl25</name>
</gene>
<protein>
    <submittedName>
        <fullName evidence="3">Methyltransferase-like 25</fullName>
    </submittedName>
</protein>
<evidence type="ECO:0000259" key="2">
    <source>
        <dbReference type="Pfam" id="PF13679"/>
    </source>
</evidence>
<keyword evidence="1" id="KW-1133">Transmembrane helix</keyword>
<dbReference type="Ensembl" id="ENSXETT00000124529">
    <property type="protein sequence ID" value="ENSXETP00000103145"/>
    <property type="gene ID" value="ENSXETG00000014540"/>
</dbReference>
<dbReference type="InterPro" id="IPR029063">
    <property type="entry name" value="SAM-dependent_MTases_sf"/>
</dbReference>
<dbReference type="Gene3D" id="3.40.50.150">
    <property type="entry name" value="Vaccinia Virus protein VP39"/>
    <property type="match status" value="1"/>
</dbReference>
<dbReference type="PANTHER" id="PTHR12496:SF9">
    <property type="entry name" value="METHYLTRANSFERASE-LIKE PROTEIN 25-RELATED"/>
    <property type="match status" value="1"/>
</dbReference>
<feature type="domain" description="Methyltransferase" evidence="2">
    <location>
        <begin position="182"/>
        <end position="448"/>
    </location>
</feature>
<reference evidence="3" key="1">
    <citation type="journal article" date="2010" name="Science">
        <title>The genome of the Western clawed frog Xenopus tropicalis.</title>
        <authorList>
            <person name="Hellsten U."/>
            <person name="Harland R.M."/>
            <person name="Gilchrist M.J."/>
            <person name="Hendrix D."/>
            <person name="Jurka J."/>
            <person name="Kapitonov V."/>
            <person name="Ovcharenko I."/>
            <person name="Putnam N.H."/>
            <person name="Shu S."/>
            <person name="Taher L."/>
            <person name="Blitz I.L."/>
            <person name="Blumberg B."/>
            <person name="Dichmann D.S."/>
            <person name="Dubchak I."/>
            <person name="Amaya E."/>
            <person name="Detter J.C."/>
            <person name="Fletcher R."/>
            <person name="Gerhard D.S."/>
            <person name="Goodstein D."/>
            <person name="Graves T."/>
            <person name="Grigoriev I.V."/>
            <person name="Grimwood J."/>
            <person name="Kawashima T."/>
            <person name="Lindquist E."/>
            <person name="Lucas S.M."/>
            <person name="Mead P.E."/>
            <person name="Mitros T."/>
            <person name="Ogino H."/>
            <person name="Ohta Y."/>
            <person name="Poliakov A.V."/>
            <person name="Pollet N."/>
            <person name="Robert J."/>
            <person name="Salamov A."/>
            <person name="Sater A.K."/>
            <person name="Schmutz J."/>
            <person name="Terry A."/>
            <person name="Vize P.D."/>
            <person name="Warren W.C."/>
            <person name="Wells D."/>
            <person name="Wills A."/>
            <person name="Wilson R.K."/>
            <person name="Zimmerman L.B."/>
            <person name="Zorn A.M."/>
            <person name="Grainger R."/>
            <person name="Grammer T."/>
            <person name="Khokha M.K."/>
            <person name="Richardson P.M."/>
            <person name="Rokhsar D.S."/>
        </authorList>
    </citation>
    <scope>NUCLEOTIDE SEQUENCE [LARGE SCALE GENOMIC DNA]</scope>
    <source>
        <strain evidence="3">Nigerian</strain>
    </source>
</reference>
<keyword evidence="1" id="KW-0472">Membrane</keyword>